<protein>
    <submittedName>
        <fullName evidence="2">Uncharacterized protein</fullName>
    </submittedName>
</protein>
<dbReference type="KEGG" id="lrug:AB8B22_02700"/>
<reference evidence="2" key="1">
    <citation type="submission" date="2024-07" db="EMBL/GenBank/DDBJ databases">
        <authorList>
            <person name="Li X.-J."/>
            <person name="Wang X."/>
        </authorList>
    </citation>
    <scope>NUCLEOTIDE SEQUENCE</scope>
    <source>
        <strain evidence="2">HSP-334</strain>
    </source>
</reference>
<accession>A0AB39VHW7</accession>
<evidence type="ECO:0000313" key="2">
    <source>
        <dbReference type="EMBL" id="XDU67342.1"/>
    </source>
</evidence>
<dbReference type="AlphaFoldDB" id="A0AB39VHW7"/>
<organism evidence="2">
    <name type="scientific">Leptotrichia rugosa</name>
    <dbReference type="NCBI Taxonomy" id="3239302"/>
    <lineage>
        <taxon>Bacteria</taxon>
        <taxon>Fusobacteriati</taxon>
        <taxon>Fusobacteriota</taxon>
        <taxon>Fusobacteriia</taxon>
        <taxon>Fusobacteriales</taxon>
        <taxon>Leptotrichiaceae</taxon>
        <taxon>Leptotrichia</taxon>
    </lineage>
</organism>
<proteinExistence type="predicted"/>
<name>A0AB39VHW7_9FUSO</name>
<gene>
    <name evidence="2" type="ORF">AB8B22_02700</name>
</gene>
<feature type="compositionally biased region" description="Low complexity" evidence="1">
    <location>
        <begin position="1"/>
        <end position="21"/>
    </location>
</feature>
<feature type="region of interest" description="Disordered" evidence="1">
    <location>
        <begin position="1"/>
        <end position="38"/>
    </location>
</feature>
<dbReference type="EMBL" id="CP165644">
    <property type="protein sequence ID" value="XDU67342.1"/>
    <property type="molecule type" value="Genomic_DNA"/>
</dbReference>
<evidence type="ECO:0000256" key="1">
    <source>
        <dbReference type="SAM" id="MobiDB-lite"/>
    </source>
</evidence>
<sequence>MQNYDTMTTTGASSGTSSGKSPRVTNIGFNQDDRNKQEVTRNTVVGNAEIGKTPESPINRDVMKTNEVTKDCSVREIVY</sequence>
<dbReference type="RefSeq" id="WP_369711558.1">
    <property type="nucleotide sequence ID" value="NZ_CP165644.1"/>
</dbReference>